<keyword evidence="2" id="KW-1185">Reference proteome</keyword>
<gene>
    <name evidence="1" type="ORF">NPIL_444911</name>
</gene>
<dbReference type="EMBL" id="BMAW01101255">
    <property type="protein sequence ID" value="GFS98722.1"/>
    <property type="molecule type" value="Genomic_DNA"/>
</dbReference>
<accession>A0A8X6N7E2</accession>
<dbReference type="Proteomes" id="UP000887013">
    <property type="component" value="Unassembled WGS sequence"/>
</dbReference>
<evidence type="ECO:0000313" key="2">
    <source>
        <dbReference type="Proteomes" id="UP000887013"/>
    </source>
</evidence>
<evidence type="ECO:0000313" key="1">
    <source>
        <dbReference type="EMBL" id="GFS98722.1"/>
    </source>
</evidence>
<protein>
    <submittedName>
        <fullName evidence="1">Uncharacterized protein</fullName>
    </submittedName>
</protein>
<dbReference type="AlphaFoldDB" id="A0A8X6N7E2"/>
<feature type="non-terminal residue" evidence="1">
    <location>
        <position position="1"/>
    </location>
</feature>
<sequence length="49" mass="5256">RIPFIIQSWNSAPAKTTFSMATPPPTSLQKQTAATAALPAPPSRFTFLP</sequence>
<name>A0A8X6N7E2_NEPPI</name>
<proteinExistence type="predicted"/>
<organism evidence="1 2">
    <name type="scientific">Nephila pilipes</name>
    <name type="common">Giant wood spider</name>
    <name type="synonym">Nephila maculata</name>
    <dbReference type="NCBI Taxonomy" id="299642"/>
    <lineage>
        <taxon>Eukaryota</taxon>
        <taxon>Metazoa</taxon>
        <taxon>Ecdysozoa</taxon>
        <taxon>Arthropoda</taxon>
        <taxon>Chelicerata</taxon>
        <taxon>Arachnida</taxon>
        <taxon>Araneae</taxon>
        <taxon>Araneomorphae</taxon>
        <taxon>Entelegynae</taxon>
        <taxon>Araneoidea</taxon>
        <taxon>Nephilidae</taxon>
        <taxon>Nephila</taxon>
    </lineage>
</organism>
<comment type="caution">
    <text evidence="1">The sequence shown here is derived from an EMBL/GenBank/DDBJ whole genome shotgun (WGS) entry which is preliminary data.</text>
</comment>
<reference evidence="1" key="1">
    <citation type="submission" date="2020-08" db="EMBL/GenBank/DDBJ databases">
        <title>Multicomponent nature underlies the extraordinary mechanical properties of spider dragline silk.</title>
        <authorList>
            <person name="Kono N."/>
            <person name="Nakamura H."/>
            <person name="Mori M."/>
            <person name="Yoshida Y."/>
            <person name="Ohtoshi R."/>
            <person name="Malay A.D."/>
            <person name="Moran D.A.P."/>
            <person name="Tomita M."/>
            <person name="Numata K."/>
            <person name="Arakawa K."/>
        </authorList>
    </citation>
    <scope>NUCLEOTIDE SEQUENCE</scope>
</reference>